<evidence type="ECO:0000256" key="7">
    <source>
        <dbReference type="SAM" id="MobiDB-lite"/>
    </source>
</evidence>
<proteinExistence type="predicted"/>
<protein>
    <recommendedName>
        <fullName evidence="6">Reticulon-like protein</fullName>
    </recommendedName>
</protein>
<accession>A0A1S3C9M8</accession>
<dbReference type="KEGG" id="cmo:103498001"/>
<dbReference type="PROSITE" id="PS50845">
    <property type="entry name" value="RETICULON"/>
    <property type="match status" value="1"/>
</dbReference>
<dbReference type="GeneID" id="103498001"/>
<dbReference type="PANTHER" id="PTHR10994:SF193">
    <property type="entry name" value="RETICULON-LIKE PROTEIN"/>
    <property type="match status" value="1"/>
</dbReference>
<comment type="subcellular location">
    <subcellularLocation>
        <location evidence="1 6">Endoplasmic reticulum membrane</location>
        <topology evidence="1 6">Multi-pass membrane protein</topology>
    </subcellularLocation>
</comment>
<dbReference type="Pfam" id="PF02453">
    <property type="entry name" value="Reticulon"/>
    <property type="match status" value="1"/>
</dbReference>
<dbReference type="InterPro" id="IPR045064">
    <property type="entry name" value="Reticulon-like"/>
</dbReference>
<dbReference type="InParanoid" id="A0A1S3C9M8"/>
<feature type="transmembrane region" description="Helical" evidence="6">
    <location>
        <begin position="195"/>
        <end position="213"/>
    </location>
</feature>
<dbReference type="GO" id="GO:0009617">
    <property type="term" value="P:response to bacterium"/>
    <property type="evidence" value="ECO:0007669"/>
    <property type="project" value="InterPro"/>
</dbReference>
<dbReference type="eggNOG" id="KOG1792">
    <property type="taxonomic scope" value="Eukaryota"/>
</dbReference>
<dbReference type="PANTHER" id="PTHR10994">
    <property type="entry name" value="RETICULON"/>
    <property type="match status" value="1"/>
</dbReference>
<reference evidence="10" key="1">
    <citation type="submission" date="2025-08" db="UniProtKB">
        <authorList>
            <consortium name="RefSeq"/>
        </authorList>
    </citation>
    <scope>IDENTIFICATION</scope>
    <source>
        <tissue evidence="10">Stem</tissue>
    </source>
</reference>
<evidence type="ECO:0000313" key="9">
    <source>
        <dbReference type="Proteomes" id="UP001652600"/>
    </source>
</evidence>
<keyword evidence="3 6" id="KW-0256">Endoplasmic reticulum</keyword>
<dbReference type="AlphaFoldDB" id="A0A1S3C9M8"/>
<evidence type="ECO:0000256" key="1">
    <source>
        <dbReference type="ARBA" id="ARBA00004477"/>
    </source>
</evidence>
<evidence type="ECO:0000256" key="3">
    <source>
        <dbReference type="ARBA" id="ARBA00022824"/>
    </source>
</evidence>
<feature type="transmembrane region" description="Helical" evidence="6">
    <location>
        <begin position="82"/>
        <end position="97"/>
    </location>
</feature>
<dbReference type="Proteomes" id="UP001652600">
    <property type="component" value="Chromosome 11"/>
</dbReference>
<organism evidence="9 10">
    <name type="scientific">Cucumis melo</name>
    <name type="common">Muskmelon</name>
    <dbReference type="NCBI Taxonomy" id="3656"/>
    <lineage>
        <taxon>Eukaryota</taxon>
        <taxon>Viridiplantae</taxon>
        <taxon>Streptophyta</taxon>
        <taxon>Embryophyta</taxon>
        <taxon>Tracheophyta</taxon>
        <taxon>Spermatophyta</taxon>
        <taxon>Magnoliopsida</taxon>
        <taxon>eudicotyledons</taxon>
        <taxon>Gunneridae</taxon>
        <taxon>Pentapetalae</taxon>
        <taxon>rosids</taxon>
        <taxon>fabids</taxon>
        <taxon>Cucurbitales</taxon>
        <taxon>Cucurbitaceae</taxon>
        <taxon>Benincaseae</taxon>
        <taxon>Cucumis</taxon>
    </lineage>
</organism>
<feature type="transmembrane region" description="Helical" evidence="6">
    <location>
        <begin position="103"/>
        <end position="122"/>
    </location>
</feature>
<evidence type="ECO:0000256" key="4">
    <source>
        <dbReference type="ARBA" id="ARBA00022989"/>
    </source>
</evidence>
<keyword evidence="5 6" id="KW-0472">Membrane</keyword>
<dbReference type="RefSeq" id="XP_008458672.2">
    <property type="nucleotide sequence ID" value="XM_008460450.3"/>
</dbReference>
<evidence type="ECO:0000256" key="2">
    <source>
        <dbReference type="ARBA" id="ARBA00022692"/>
    </source>
</evidence>
<gene>
    <name evidence="10" type="primary">LOC103498001</name>
</gene>
<evidence type="ECO:0000256" key="6">
    <source>
        <dbReference type="RuleBase" id="RU363132"/>
    </source>
</evidence>
<name>A0A1S3C9M8_CUCME</name>
<keyword evidence="2 6" id="KW-0812">Transmembrane</keyword>
<sequence>MADPSETVQPKAVEIADDNIINDQQPITPSPPLSSNSDKVEHSPPEDEAAESSEMLRKKQPVHRVLGSGKLADAFLWRDKKVSVAFVGGATIVWAFFELLEYHLLPILCYALIVVVALLFLWSNAHIFIYKSPPHLPEVRIREEPLLQVASAARIEINRAIAMLRDVASGRDVKKFLAVVVGLWFLSVVGKRCNFLTLFYIVVVLLHTVPVFYEKYKYKIDSFMEKIVAESKKKYSVFNEKVASRFSKEPLRDKKD</sequence>
<feature type="region of interest" description="Disordered" evidence="7">
    <location>
        <begin position="1"/>
        <end position="57"/>
    </location>
</feature>
<dbReference type="GO" id="GO:0005789">
    <property type="term" value="C:endoplasmic reticulum membrane"/>
    <property type="evidence" value="ECO:0007669"/>
    <property type="project" value="UniProtKB-SubCell"/>
</dbReference>
<keyword evidence="9" id="KW-1185">Reference proteome</keyword>
<evidence type="ECO:0000256" key="5">
    <source>
        <dbReference type="ARBA" id="ARBA00023136"/>
    </source>
</evidence>
<dbReference type="InterPro" id="IPR003388">
    <property type="entry name" value="Reticulon"/>
</dbReference>
<evidence type="ECO:0000313" key="10">
    <source>
        <dbReference type="RefSeq" id="XP_008458672.2"/>
    </source>
</evidence>
<keyword evidence="4 6" id="KW-1133">Transmembrane helix</keyword>
<evidence type="ECO:0000259" key="8">
    <source>
        <dbReference type="PROSITE" id="PS50845"/>
    </source>
</evidence>
<feature type="compositionally biased region" description="Polar residues" evidence="7">
    <location>
        <begin position="21"/>
        <end position="37"/>
    </location>
</feature>
<feature type="domain" description="Reticulon" evidence="8">
    <location>
        <begin position="71"/>
        <end position="256"/>
    </location>
</feature>